<keyword evidence="3" id="KW-1185">Reference proteome</keyword>
<evidence type="ECO:0000313" key="3">
    <source>
        <dbReference type="Proteomes" id="UP000591131"/>
    </source>
</evidence>
<evidence type="ECO:0000256" key="1">
    <source>
        <dbReference type="SAM" id="MobiDB-lite"/>
    </source>
</evidence>
<dbReference type="CDD" id="cd09917">
    <property type="entry name" value="F-box_SF"/>
    <property type="match status" value="1"/>
</dbReference>
<dbReference type="AlphaFoldDB" id="A0A7J6M2Z2"/>
<dbReference type="OrthoDB" id="10433049at2759"/>
<evidence type="ECO:0000313" key="2">
    <source>
        <dbReference type="EMBL" id="KAF4665451.1"/>
    </source>
</evidence>
<protein>
    <recommendedName>
        <fullName evidence="4">F-box domain-containing protein</fullName>
    </recommendedName>
</protein>
<name>A0A7J6M2Z2_PERCH</name>
<organism evidence="2 3">
    <name type="scientific">Perkinsus chesapeaki</name>
    <name type="common">Clam parasite</name>
    <name type="synonym">Perkinsus andrewsi</name>
    <dbReference type="NCBI Taxonomy" id="330153"/>
    <lineage>
        <taxon>Eukaryota</taxon>
        <taxon>Sar</taxon>
        <taxon>Alveolata</taxon>
        <taxon>Perkinsozoa</taxon>
        <taxon>Perkinsea</taxon>
        <taxon>Perkinsida</taxon>
        <taxon>Perkinsidae</taxon>
        <taxon>Perkinsus</taxon>
    </lineage>
</organism>
<proteinExistence type="predicted"/>
<dbReference type="EMBL" id="JAAPAO010000260">
    <property type="protein sequence ID" value="KAF4665451.1"/>
    <property type="molecule type" value="Genomic_DNA"/>
</dbReference>
<accession>A0A7J6M2Z2</accession>
<sequence>MTTQRLPLYRNNFNCGTLLGNWYEERLAPQQRARYGEGYFSAANLLLANPNSRTYVTTSKHLAEEGLGLDKRDRKLREEELMAALSSTPASDLLGGACPYDSDMTTTARDSFRNPRDASSLLRASKSSAMMVCRVGTSGEELEEYRRRWTKGNLMDVVSALPDSSISGLLQRGRELVIGEEWRGVNCMDRLPSEVIYKIGLCLGFRSLSAMAQTSRRVCRILGPVWRETGLLLFDGFAIDGEVFDDPSLELFQTSLSYTVDQQKDAHRFWPIRCGQFMAAIAFEECPYLALRDGIPSSVQLRGSEVIDVTAESLEDASPSQHLSVESCSFTCPSKFEIPTSHPRGIYLEYLVDLHFSPSATRAVIGVIDGSHKSTSPLSVLSSTTTAATTMAASPTPSGKFLDDTFLATRTSKLETCDFALETDPSMWAVAFGPLSAVLSSRGRYFDQFDTYTVAGAEDPSENKELLRDCLESALLDVVSVRVGIYLEQGKVAFFRRVDSVGHSSSMLPGDSSSYDCTGFIYQTREDQPFLRPALMCCNVNGDYDFVRTELTAVCNKPPYPPHDNIDALDFPNNWEYFAQPARDVVLDHSDGLRLHRAPTGLESLDDISEVLRVADEDEMSLIGTPESGSPRDGALPAPRWVSLSSDTEYEEETPVIQRNVRGRASSATSPRSSPLAYHRDFDDNDSEFGDFVASMA</sequence>
<gene>
    <name evidence="2" type="ORF">FOL47_004608</name>
</gene>
<feature type="compositionally biased region" description="Low complexity" evidence="1">
    <location>
        <begin position="664"/>
        <end position="675"/>
    </location>
</feature>
<reference evidence="2 3" key="1">
    <citation type="submission" date="2020-04" db="EMBL/GenBank/DDBJ databases">
        <title>Perkinsus chesapeaki whole genome sequence.</title>
        <authorList>
            <person name="Bogema D.R."/>
        </authorList>
    </citation>
    <scope>NUCLEOTIDE SEQUENCE [LARGE SCALE GENOMIC DNA]</scope>
    <source>
        <strain evidence="2">ATCC PRA-425</strain>
    </source>
</reference>
<comment type="caution">
    <text evidence="2">The sequence shown here is derived from an EMBL/GenBank/DDBJ whole genome shotgun (WGS) entry which is preliminary data.</text>
</comment>
<evidence type="ECO:0008006" key="4">
    <source>
        <dbReference type="Google" id="ProtNLM"/>
    </source>
</evidence>
<feature type="region of interest" description="Disordered" evidence="1">
    <location>
        <begin position="644"/>
        <end position="686"/>
    </location>
</feature>
<dbReference type="Proteomes" id="UP000591131">
    <property type="component" value="Unassembled WGS sequence"/>
</dbReference>